<evidence type="ECO:0000256" key="1">
    <source>
        <dbReference type="SAM" id="SignalP"/>
    </source>
</evidence>
<gene>
    <name evidence="2" type="ORF">SNR37_003149</name>
</gene>
<keyword evidence="3" id="KW-1185">Reference proteome</keyword>
<name>A0ABU7G2V1_9ALTE</name>
<proteinExistence type="predicted"/>
<evidence type="ECO:0000313" key="2">
    <source>
        <dbReference type="EMBL" id="MEE1673722.1"/>
    </source>
</evidence>
<organism evidence="2 3">
    <name type="scientific">Agarivorans aestuarii</name>
    <dbReference type="NCBI Taxonomy" id="1563703"/>
    <lineage>
        <taxon>Bacteria</taxon>
        <taxon>Pseudomonadati</taxon>
        <taxon>Pseudomonadota</taxon>
        <taxon>Gammaproteobacteria</taxon>
        <taxon>Alteromonadales</taxon>
        <taxon>Alteromonadaceae</taxon>
        <taxon>Agarivorans</taxon>
    </lineage>
</organism>
<dbReference type="Proteomes" id="UP001310248">
    <property type="component" value="Unassembled WGS sequence"/>
</dbReference>
<sequence>MFIPSCKEVVLVVALSTSATVIAAPLNIERAVELALSSDPSENLYAQRQQQISAMGVQSGQLKDPMIRLGLANLPTDSFKFDQDPMTQLSVGLAQEFSRGNTRELSGQRYQILEQQTGYQAAERRLELSQQIRQMWLSVRFANTAQHLLAENKQLFARNVEHVRGQFELGYKQSQDLFQAELQLSKFDEQIAAFSQQEQAYRGQLATWLGAQAYQPFDSALPQWDATANYVEQADTEHYTLLSQHPLVLVKKAAIDEAEKQIEIANEAYKPAFKVEVGYGHRNSRDMDGSARPDLVSGFLSMDVPLFTDKRQDQAVISATRGKGVKQAERDLLLKNMNGRLNGQVAQVQNLNLRLARYQQTLLPQAKANTQAAIQGYQSNTVSFDLVVKAFMDETALQLEFEQLQTQQYQSLAQVRYFQAL</sequence>
<protein>
    <submittedName>
        <fullName evidence="2">TolC family protein</fullName>
    </submittedName>
</protein>
<reference evidence="3" key="1">
    <citation type="submission" date="2023-07" db="EMBL/GenBank/DDBJ databases">
        <title>Draft genome sequence of Agarivorans aestuarii strain ZMCS4, a CAZymes producing bacteria isolated from the marine brown algae Clodostephus spongiosus.</title>
        <authorList>
            <person name="Lorente B."/>
            <person name="Cabral C."/>
            <person name="Frias J."/>
            <person name="Faria J."/>
            <person name="Toubarro D."/>
        </authorList>
    </citation>
    <scope>NUCLEOTIDE SEQUENCE [LARGE SCALE GENOMIC DNA]</scope>
    <source>
        <strain evidence="3">ZMCS4</strain>
    </source>
</reference>
<comment type="caution">
    <text evidence="2">The sequence shown here is derived from an EMBL/GenBank/DDBJ whole genome shotgun (WGS) entry which is preliminary data.</text>
</comment>
<reference evidence="2 3" key="2">
    <citation type="submission" date="2023-12" db="EMBL/GenBank/DDBJ databases">
        <authorList>
            <consortium name="Cladostephus spongiosus"/>
            <person name="Lorente B."/>
            <person name="Cabral C."/>
            <person name="Frias J."/>
            <person name="Faria J."/>
            <person name="Toubarro D."/>
        </authorList>
    </citation>
    <scope>NUCLEOTIDE SEQUENCE [LARGE SCALE GENOMIC DNA]</scope>
    <source>
        <strain evidence="2 3">ZMCS4</strain>
    </source>
</reference>
<accession>A0ABU7G2V1</accession>
<feature type="chain" id="PRO_5045254780" evidence="1">
    <location>
        <begin position="24"/>
        <end position="421"/>
    </location>
</feature>
<dbReference type="PANTHER" id="PTHR30203">
    <property type="entry name" value="OUTER MEMBRANE CATION EFFLUX PROTEIN"/>
    <property type="match status" value="1"/>
</dbReference>
<feature type="signal peptide" evidence="1">
    <location>
        <begin position="1"/>
        <end position="23"/>
    </location>
</feature>
<dbReference type="Gene3D" id="1.20.1600.10">
    <property type="entry name" value="Outer membrane efflux proteins (OEP)"/>
    <property type="match status" value="1"/>
</dbReference>
<dbReference type="InterPro" id="IPR010131">
    <property type="entry name" value="MdtP/NodT-like"/>
</dbReference>
<evidence type="ECO:0000313" key="3">
    <source>
        <dbReference type="Proteomes" id="UP001310248"/>
    </source>
</evidence>
<dbReference type="RefSeq" id="WP_329774971.1">
    <property type="nucleotide sequence ID" value="NZ_JAYDYW010000006.1"/>
</dbReference>
<dbReference type="SUPFAM" id="SSF56954">
    <property type="entry name" value="Outer membrane efflux proteins (OEP)"/>
    <property type="match status" value="1"/>
</dbReference>
<dbReference type="EMBL" id="JAYDYW010000006">
    <property type="protein sequence ID" value="MEE1673722.1"/>
    <property type="molecule type" value="Genomic_DNA"/>
</dbReference>
<keyword evidence="1" id="KW-0732">Signal</keyword>